<dbReference type="PATRIC" id="fig|1280954.3.peg.1582"/>
<evidence type="ECO:0000256" key="1">
    <source>
        <dbReference type="SAM" id="SignalP"/>
    </source>
</evidence>
<reference evidence="3 4" key="1">
    <citation type="journal article" date="2014" name="Antonie Van Leeuwenhoek">
        <title>Hyphomonas beringensis sp. nov. and Hyphomonas chukchiensis sp. nov., isolated from surface seawater of the Bering Sea and Chukchi Sea.</title>
        <authorList>
            <person name="Li C."/>
            <person name="Lai Q."/>
            <person name="Li G."/>
            <person name="Dong C."/>
            <person name="Wang J."/>
            <person name="Liao Y."/>
            <person name="Shao Z."/>
        </authorList>
    </citation>
    <scope>NUCLEOTIDE SEQUENCE [LARGE SCALE GENOMIC DNA]</scope>
    <source>
        <strain evidence="3 4">PS728</strain>
    </source>
</reference>
<dbReference type="PANTHER" id="PTHR41252">
    <property type="entry name" value="BLR2505 PROTEIN"/>
    <property type="match status" value="1"/>
</dbReference>
<dbReference type="PANTHER" id="PTHR41252:SF1">
    <property type="entry name" value="BLR2505 PROTEIN"/>
    <property type="match status" value="1"/>
</dbReference>
<dbReference type="AlphaFoldDB" id="A0A062VHV8"/>
<evidence type="ECO:0000259" key="2">
    <source>
        <dbReference type="Pfam" id="PF12680"/>
    </source>
</evidence>
<dbReference type="EMBL" id="ARYM01000007">
    <property type="protein sequence ID" value="KCZ99113.1"/>
    <property type="molecule type" value="Genomic_DNA"/>
</dbReference>
<evidence type="ECO:0000313" key="4">
    <source>
        <dbReference type="Proteomes" id="UP000027100"/>
    </source>
</evidence>
<keyword evidence="1" id="KW-0732">Signal</keyword>
<feature type="domain" description="SnoaL-like" evidence="2">
    <location>
        <begin position="56"/>
        <end position="160"/>
    </location>
</feature>
<dbReference type="InterPro" id="IPR037401">
    <property type="entry name" value="SnoaL-like"/>
</dbReference>
<proteinExistence type="predicted"/>
<keyword evidence="4" id="KW-1185">Reference proteome</keyword>
<dbReference type="Proteomes" id="UP000027100">
    <property type="component" value="Unassembled WGS sequence"/>
</dbReference>
<dbReference type="InterPro" id="IPR032710">
    <property type="entry name" value="NTF2-like_dom_sf"/>
</dbReference>
<comment type="caution">
    <text evidence="3">The sequence shown here is derived from an EMBL/GenBank/DDBJ whole genome shotgun (WGS) entry which is preliminary data.</text>
</comment>
<protein>
    <recommendedName>
        <fullName evidence="2">SnoaL-like domain-containing protein</fullName>
    </recommendedName>
</protein>
<dbReference type="eggNOG" id="COG3631">
    <property type="taxonomic scope" value="Bacteria"/>
</dbReference>
<dbReference type="SUPFAM" id="SSF54427">
    <property type="entry name" value="NTF2-like"/>
    <property type="match status" value="1"/>
</dbReference>
<sequence>MKIRSLRITRLLPAAMLAATAVHLPAIPQTPGDQVCHSLEQAPPGQEEANRQFVTSAIERWAAGGSEFFNEVLSEDVVWTIEGSSQSSGIYRGRSDFVARAVAPFAIRLSQPIRPVEWQIWADGDHVIINWKGKGVARDGAPYGNTYVWILRMENGKAAEVSAFLDLAPYEDVIQRIPAPASERN</sequence>
<dbReference type="STRING" id="1280954.HPO_07797"/>
<feature type="chain" id="PRO_5001615696" description="SnoaL-like domain-containing protein" evidence="1">
    <location>
        <begin position="22"/>
        <end position="185"/>
    </location>
</feature>
<dbReference type="Pfam" id="PF12680">
    <property type="entry name" value="SnoaL_2"/>
    <property type="match status" value="1"/>
</dbReference>
<dbReference type="RefSeq" id="WP_157532729.1">
    <property type="nucleotide sequence ID" value="NZ_ARYM01000007.1"/>
</dbReference>
<dbReference type="OrthoDB" id="1450423at2"/>
<evidence type="ECO:0000313" key="3">
    <source>
        <dbReference type="EMBL" id="KCZ99113.1"/>
    </source>
</evidence>
<dbReference type="Gene3D" id="3.10.450.50">
    <property type="match status" value="1"/>
</dbReference>
<accession>A0A062VHV8</accession>
<name>A0A062VHV8_9PROT</name>
<feature type="signal peptide" evidence="1">
    <location>
        <begin position="1"/>
        <end position="21"/>
    </location>
</feature>
<gene>
    <name evidence="3" type="ORF">HPO_07797</name>
</gene>
<organism evidence="3 4">
    <name type="scientific">Hyphomonas polymorpha PS728</name>
    <dbReference type="NCBI Taxonomy" id="1280954"/>
    <lineage>
        <taxon>Bacteria</taxon>
        <taxon>Pseudomonadati</taxon>
        <taxon>Pseudomonadota</taxon>
        <taxon>Alphaproteobacteria</taxon>
        <taxon>Hyphomonadales</taxon>
        <taxon>Hyphomonadaceae</taxon>
        <taxon>Hyphomonas</taxon>
    </lineage>
</organism>